<dbReference type="AlphaFoldDB" id="A0A834Z5X5"/>
<evidence type="ECO:0000256" key="2">
    <source>
        <dbReference type="ARBA" id="ARBA00022692"/>
    </source>
</evidence>
<sequence>MERRLQDAALKGSVTSLILLLQEDELILDRAMVAFATNSPLHIALKLGHVDFAKEILSRKPEMATEADVRRSSPLHLASAKGYTEIVRELLGIDADICLDRDQDGKTPLHLAAIKGHVDVLGKLVEAKPIATRILLDRRETILHLCVKHNHLEALKLLVDSIADKQTETIKFLVSSTGVEVNALNANGFTAFDVIPQSPREAKDMEIIGLLRGAGGFRARDIPSGAIRDRDSFPVRHDQVQAQTLLSQLKNQNTEKWLKKKQNALMVVASLIATMAFQAGIYPPSGVWQDDSQAHGEHIAGFAIWADHQPMSNNVGSDHINCNSLLTISNGADTSSCQKASFRVYSGIYLLDMVGLDGSSSLGEVGFA</sequence>
<evidence type="ECO:0000256" key="6">
    <source>
        <dbReference type="ARBA" id="ARBA00023136"/>
    </source>
</evidence>
<reference evidence="9 10" key="1">
    <citation type="submission" date="2020-04" db="EMBL/GenBank/DDBJ databases">
        <title>Plant Genome Project.</title>
        <authorList>
            <person name="Zhang R.-G."/>
        </authorList>
    </citation>
    <scope>NUCLEOTIDE SEQUENCE [LARGE SCALE GENOMIC DNA]</scope>
    <source>
        <strain evidence="9">YNK0</strain>
        <tissue evidence="9">Leaf</tissue>
    </source>
</reference>
<dbReference type="InterPro" id="IPR026961">
    <property type="entry name" value="PGG_dom"/>
</dbReference>
<evidence type="ECO:0000256" key="5">
    <source>
        <dbReference type="ARBA" id="ARBA00023043"/>
    </source>
</evidence>
<dbReference type="InterPro" id="IPR002110">
    <property type="entry name" value="Ankyrin_rpt"/>
</dbReference>
<dbReference type="SUPFAM" id="SSF48403">
    <property type="entry name" value="Ankyrin repeat"/>
    <property type="match status" value="1"/>
</dbReference>
<dbReference type="OrthoDB" id="7729168at2759"/>
<dbReference type="GO" id="GO:0005886">
    <property type="term" value="C:plasma membrane"/>
    <property type="evidence" value="ECO:0007669"/>
    <property type="project" value="TreeGrafter"/>
</dbReference>
<comment type="caution">
    <text evidence="9">The sequence shown here is derived from an EMBL/GenBank/DDBJ whole genome shotgun (WGS) entry which is preliminary data.</text>
</comment>
<evidence type="ECO:0000313" key="10">
    <source>
        <dbReference type="Proteomes" id="UP000655225"/>
    </source>
</evidence>
<proteinExistence type="predicted"/>
<dbReference type="PRINTS" id="PR01415">
    <property type="entry name" value="ANKYRIN"/>
</dbReference>
<dbReference type="PANTHER" id="PTHR24186">
    <property type="entry name" value="PROTEIN PHOSPHATASE 1 REGULATORY SUBUNIT"/>
    <property type="match status" value="1"/>
</dbReference>
<dbReference type="Gene3D" id="1.25.40.20">
    <property type="entry name" value="Ankyrin repeat-containing domain"/>
    <property type="match status" value="1"/>
</dbReference>
<dbReference type="Proteomes" id="UP000655225">
    <property type="component" value="Unassembled WGS sequence"/>
</dbReference>
<evidence type="ECO:0000256" key="3">
    <source>
        <dbReference type="ARBA" id="ARBA00022737"/>
    </source>
</evidence>
<dbReference type="SMART" id="SM00248">
    <property type="entry name" value="ANK"/>
    <property type="match status" value="4"/>
</dbReference>
<dbReference type="InterPro" id="IPR036770">
    <property type="entry name" value="Ankyrin_rpt-contain_sf"/>
</dbReference>
<dbReference type="Pfam" id="PF13962">
    <property type="entry name" value="PGG"/>
    <property type="match status" value="1"/>
</dbReference>
<evidence type="ECO:0000259" key="8">
    <source>
        <dbReference type="Pfam" id="PF13962"/>
    </source>
</evidence>
<organism evidence="9 10">
    <name type="scientific">Tetracentron sinense</name>
    <name type="common">Spur-leaf</name>
    <dbReference type="NCBI Taxonomy" id="13715"/>
    <lineage>
        <taxon>Eukaryota</taxon>
        <taxon>Viridiplantae</taxon>
        <taxon>Streptophyta</taxon>
        <taxon>Embryophyta</taxon>
        <taxon>Tracheophyta</taxon>
        <taxon>Spermatophyta</taxon>
        <taxon>Magnoliopsida</taxon>
        <taxon>Trochodendrales</taxon>
        <taxon>Trochodendraceae</taxon>
        <taxon>Tetracentron</taxon>
    </lineage>
</organism>
<protein>
    <recommendedName>
        <fullName evidence="8">PGG domain-containing protein</fullName>
    </recommendedName>
</protein>
<dbReference type="PROSITE" id="PS50297">
    <property type="entry name" value="ANK_REP_REGION"/>
    <property type="match status" value="2"/>
</dbReference>
<keyword evidence="2" id="KW-0812">Transmembrane</keyword>
<accession>A0A834Z5X5</accession>
<feature type="domain" description="PGG" evidence="8">
    <location>
        <begin position="255"/>
        <end position="304"/>
    </location>
</feature>
<feature type="repeat" description="ANK" evidence="7">
    <location>
        <begin position="70"/>
        <end position="102"/>
    </location>
</feature>
<keyword evidence="3" id="KW-0677">Repeat</keyword>
<dbReference type="OMA" id="SHWRIET"/>
<dbReference type="Pfam" id="PF12796">
    <property type="entry name" value="Ank_2"/>
    <property type="match status" value="1"/>
</dbReference>
<feature type="repeat" description="ANK" evidence="7">
    <location>
        <begin position="104"/>
        <end position="126"/>
    </location>
</feature>
<evidence type="ECO:0000256" key="4">
    <source>
        <dbReference type="ARBA" id="ARBA00022989"/>
    </source>
</evidence>
<evidence type="ECO:0000256" key="7">
    <source>
        <dbReference type="PROSITE-ProRule" id="PRU00023"/>
    </source>
</evidence>
<keyword evidence="4" id="KW-1133">Transmembrane helix</keyword>
<keyword evidence="5 7" id="KW-0040">ANK repeat</keyword>
<dbReference type="EMBL" id="JABCRI010000009">
    <property type="protein sequence ID" value="KAF8401045.1"/>
    <property type="molecule type" value="Genomic_DNA"/>
</dbReference>
<gene>
    <name evidence="9" type="ORF">HHK36_014348</name>
</gene>
<keyword evidence="6" id="KW-0472">Membrane</keyword>
<evidence type="ECO:0000313" key="9">
    <source>
        <dbReference type="EMBL" id="KAF8401045.1"/>
    </source>
</evidence>
<evidence type="ECO:0000256" key="1">
    <source>
        <dbReference type="ARBA" id="ARBA00004141"/>
    </source>
</evidence>
<name>A0A834Z5X5_TETSI</name>
<comment type="subcellular location">
    <subcellularLocation>
        <location evidence="1">Membrane</location>
        <topology evidence="1">Multi-pass membrane protein</topology>
    </subcellularLocation>
</comment>
<dbReference type="PANTHER" id="PTHR24186:SF37">
    <property type="entry name" value="PGG DOMAIN-CONTAINING PROTEIN"/>
    <property type="match status" value="1"/>
</dbReference>
<dbReference type="PROSITE" id="PS50088">
    <property type="entry name" value="ANK_REPEAT"/>
    <property type="match status" value="2"/>
</dbReference>
<keyword evidence="10" id="KW-1185">Reference proteome</keyword>